<dbReference type="OrthoDB" id="9800174at2"/>
<accession>A0A1B1AIY3</accession>
<gene>
    <name evidence="1" type="ORF">ATE48_11605</name>
</gene>
<proteinExistence type="predicted"/>
<dbReference type="RefSeq" id="WP_066771696.1">
    <property type="nucleotide sequence ID" value="NZ_CP013244.1"/>
</dbReference>
<evidence type="ECO:0000313" key="1">
    <source>
        <dbReference type="EMBL" id="ANP46517.1"/>
    </source>
</evidence>
<reference evidence="1 2" key="1">
    <citation type="submission" date="2015-11" db="EMBL/GenBank/DDBJ databases">
        <title>Whole-Genome Sequence of Candidatus Oderbacter manganicum from the National Park Lower Oder Valley, Germany.</title>
        <authorList>
            <person name="Braun B."/>
            <person name="Liere K."/>
            <person name="Szewzyk U."/>
        </authorList>
    </citation>
    <scope>NUCLEOTIDE SEQUENCE [LARGE SCALE GENOMIC DNA]</scope>
    <source>
        <strain evidence="1 2">OTSz_A_272</strain>
    </source>
</reference>
<organism evidence="1 2">
    <name type="scientific">Candidatus Viadribacter manganicus</name>
    <dbReference type="NCBI Taxonomy" id="1759059"/>
    <lineage>
        <taxon>Bacteria</taxon>
        <taxon>Pseudomonadati</taxon>
        <taxon>Pseudomonadota</taxon>
        <taxon>Alphaproteobacteria</taxon>
        <taxon>Hyphomonadales</taxon>
        <taxon>Hyphomonadaceae</taxon>
        <taxon>Candidatus Viadribacter</taxon>
    </lineage>
</organism>
<dbReference type="STRING" id="1759059.ATE48_11605"/>
<dbReference type="KEGG" id="cbot:ATE48_11605"/>
<name>A0A1B1AIY3_9PROT</name>
<protein>
    <submittedName>
        <fullName evidence="1">Uncharacterized protein</fullName>
    </submittedName>
</protein>
<sequence length="99" mass="11148">MTWRRDPENPDRYLGYWRRDAAQGDLDEVHFVLMPSGEHMQLCQRYTSGGVRCDRAVFGKAGWDDDAVAVFDVYGDGNLEFGYAGATAPFFWGRGGSCE</sequence>
<dbReference type="AlphaFoldDB" id="A0A1B1AIY3"/>
<dbReference type="EMBL" id="CP013244">
    <property type="protein sequence ID" value="ANP46517.1"/>
    <property type="molecule type" value="Genomic_DNA"/>
</dbReference>
<dbReference type="Proteomes" id="UP000092498">
    <property type="component" value="Chromosome"/>
</dbReference>
<keyword evidence="2" id="KW-1185">Reference proteome</keyword>
<evidence type="ECO:0000313" key="2">
    <source>
        <dbReference type="Proteomes" id="UP000092498"/>
    </source>
</evidence>
<dbReference type="InParanoid" id="A0A1B1AIY3"/>